<organism evidence="8 9">
    <name type="scientific">Habropoda laboriosa</name>
    <dbReference type="NCBI Taxonomy" id="597456"/>
    <lineage>
        <taxon>Eukaryota</taxon>
        <taxon>Metazoa</taxon>
        <taxon>Ecdysozoa</taxon>
        <taxon>Arthropoda</taxon>
        <taxon>Hexapoda</taxon>
        <taxon>Insecta</taxon>
        <taxon>Pterygota</taxon>
        <taxon>Neoptera</taxon>
        <taxon>Endopterygota</taxon>
        <taxon>Hymenoptera</taxon>
        <taxon>Apocrita</taxon>
        <taxon>Aculeata</taxon>
        <taxon>Apoidea</taxon>
        <taxon>Anthophila</taxon>
        <taxon>Apidae</taxon>
        <taxon>Habropoda</taxon>
    </lineage>
</organism>
<evidence type="ECO:0000313" key="9">
    <source>
        <dbReference type="Proteomes" id="UP000053825"/>
    </source>
</evidence>
<name>A0A0L7QJY0_9HYME</name>
<dbReference type="GO" id="GO:0008270">
    <property type="term" value="F:zinc ion binding"/>
    <property type="evidence" value="ECO:0007669"/>
    <property type="project" value="UniProtKB-KW"/>
</dbReference>
<feature type="compositionally biased region" description="Polar residues" evidence="6">
    <location>
        <begin position="596"/>
        <end position="613"/>
    </location>
</feature>
<feature type="domain" description="MYND-type" evidence="7">
    <location>
        <begin position="1072"/>
        <end position="1109"/>
    </location>
</feature>
<dbReference type="AlphaFoldDB" id="A0A0L7QJY0"/>
<feature type="region of interest" description="Disordered" evidence="6">
    <location>
        <begin position="338"/>
        <end position="382"/>
    </location>
</feature>
<accession>A0A0L7QJY0</accession>
<keyword evidence="3" id="KW-0862">Zinc</keyword>
<evidence type="ECO:0000256" key="1">
    <source>
        <dbReference type="ARBA" id="ARBA00022723"/>
    </source>
</evidence>
<dbReference type="PROSITE" id="PS50865">
    <property type="entry name" value="ZF_MYND_2"/>
    <property type="match status" value="1"/>
</dbReference>
<evidence type="ECO:0000259" key="7">
    <source>
        <dbReference type="PROSITE" id="PS50865"/>
    </source>
</evidence>
<dbReference type="EMBL" id="KQ415041">
    <property type="protein sequence ID" value="KOC58899.1"/>
    <property type="molecule type" value="Genomic_DNA"/>
</dbReference>
<gene>
    <name evidence="8" type="ORF">WH47_01423</name>
</gene>
<proteinExistence type="predicted"/>
<keyword evidence="2 4" id="KW-0863">Zinc-finger</keyword>
<dbReference type="SUPFAM" id="SSF144232">
    <property type="entry name" value="HIT/MYND zinc finger-like"/>
    <property type="match status" value="1"/>
</dbReference>
<keyword evidence="5" id="KW-0175">Coiled coil</keyword>
<dbReference type="InterPro" id="IPR002893">
    <property type="entry name" value="Znf_MYND"/>
</dbReference>
<evidence type="ECO:0000256" key="4">
    <source>
        <dbReference type="PROSITE-ProRule" id="PRU00134"/>
    </source>
</evidence>
<feature type="region of interest" description="Disordered" evidence="6">
    <location>
        <begin position="122"/>
        <end position="164"/>
    </location>
</feature>
<dbReference type="Pfam" id="PF01753">
    <property type="entry name" value="zf-MYND"/>
    <property type="match status" value="1"/>
</dbReference>
<feature type="compositionally biased region" description="Basic and acidic residues" evidence="6">
    <location>
        <begin position="152"/>
        <end position="164"/>
    </location>
</feature>
<keyword evidence="1" id="KW-0479">Metal-binding</keyword>
<reference evidence="8 9" key="1">
    <citation type="submission" date="2015-07" db="EMBL/GenBank/DDBJ databases">
        <title>The genome of Habropoda laboriosa.</title>
        <authorList>
            <person name="Pan H."/>
            <person name="Kapheim K."/>
        </authorList>
    </citation>
    <scope>NUCLEOTIDE SEQUENCE [LARGE SCALE GENOMIC DNA]</scope>
    <source>
        <strain evidence="8">0110345459</strain>
    </source>
</reference>
<evidence type="ECO:0000256" key="5">
    <source>
        <dbReference type="SAM" id="Coils"/>
    </source>
</evidence>
<dbReference type="Gene3D" id="6.10.140.2220">
    <property type="match status" value="1"/>
</dbReference>
<evidence type="ECO:0000256" key="2">
    <source>
        <dbReference type="ARBA" id="ARBA00022771"/>
    </source>
</evidence>
<evidence type="ECO:0000256" key="6">
    <source>
        <dbReference type="SAM" id="MobiDB-lite"/>
    </source>
</evidence>
<dbReference type="Proteomes" id="UP000053825">
    <property type="component" value="Unassembled WGS sequence"/>
</dbReference>
<evidence type="ECO:0000313" key="8">
    <source>
        <dbReference type="EMBL" id="KOC58899.1"/>
    </source>
</evidence>
<feature type="region of interest" description="Disordered" evidence="6">
    <location>
        <begin position="575"/>
        <end position="613"/>
    </location>
</feature>
<feature type="compositionally biased region" description="Polar residues" evidence="6">
    <location>
        <begin position="355"/>
        <end position="370"/>
    </location>
</feature>
<evidence type="ECO:0000256" key="3">
    <source>
        <dbReference type="ARBA" id="ARBA00022833"/>
    </source>
</evidence>
<sequence>MIADNTTKFHCNGNGSLATALRDRGPCVIPVQPNRSLPIRPAPSVPTRFIRKDYSSLLVLPKSTTTSDAVEVDQIKLIDTSPNEKLRKGTDVNFEEKQMASRKFMSSLDYVFPQISSVRSLTGVKRKGDSDGEYESSNNNSNIKENRKKKKSQEVDSNENKEEHVESSIKEFLTNFCGSNVTAGIQNLCTKKCGRVVFTTKEENDKLVPPLRLKKIGRTETKGYSNSEITTGIEYESNYRIITGATPRPTSSPSLINWNDTSCEKNADFEFANTDSYKLKYRRNRLKQKLRELRSKALELAKQMANNTNSQQSTKLRQVMNRYEKQIENLSKLHMFDVNSDNANPPDSEHPFVNLNETSSASMNNRSPVSSLEPPKLSPRSPLNYDNILPEEIRNSPPILPRVCLTTSPNEDLADEELQITERNVWSVNEESTNLAYPADSPRNNYVDNVSSDSERLSRTTSVGQQNISFDTENSNLSINKGSLNHSKKIVQFPETNHAIQEKKNEKDSLPEEFPENCLMIQESNKFNCHGFSNPGPVISSVTSGLEVPAVLEEDEMFKITSDKQLDSSREHILHPNSYESNQHDVSASKVDKDSQNTQKVTSSSGQSTQFDTIGTTLSQENLTLQQDYKKEEMTNDAVQRSGSSHSITEQFPTLGNWLARMSKKQAVKTKSKIQTVGNLPCASTDNSVRIPGPEIPKMVGPNITNNIMNTTPQCNTEIWQYHHHQQQRQQLLQHVAASVTLSQPGATAPPLRSGICTSMPISQFYPNNYAIDPYSSALSYHPPICPYGTYPYHSRLHSASLPGYFPVQDNLRSMQHMDKRFSPVQDPMVRYSSPSTNTLQHPSNLEFDSLQGSSVINNVDTTTCLSSLFSSPPSLSSSHQTLSRVPLVGYSTNNQFSRNRMIPDVVAAAAAAAVAAAASLDRKRDTLTYNRADTHTLSSTNITNVIDEESPHVPGSNKSAINRDVTHQTQDSNFNEEDHEHAKYQHMQNFLFDRLALVKTAENFAQTNSVIGNDAQTTMTPTVSTTQYQVPLIPPYVQLSKNLLRNESRNCETPHLGKVNRSPNSSHNFTCSNCGIIGPKFKCLGCEMAFYCNEQCQEKHWYIHVQRCPKKMPKLKKVA</sequence>
<dbReference type="OrthoDB" id="7632287at2759"/>
<protein>
    <recommendedName>
        <fullName evidence="7">MYND-type domain-containing protein</fullName>
    </recommendedName>
</protein>
<feature type="coiled-coil region" evidence="5">
    <location>
        <begin position="283"/>
        <end position="333"/>
    </location>
</feature>
<keyword evidence="9" id="KW-1185">Reference proteome</keyword>